<dbReference type="RefSeq" id="WP_227614016.1">
    <property type="nucleotide sequence ID" value="NZ_JAJEPR010000001.1"/>
</dbReference>
<evidence type="ECO:0000313" key="2">
    <source>
        <dbReference type="Proteomes" id="UP001197875"/>
    </source>
</evidence>
<dbReference type="EMBL" id="JAJEPR010000001">
    <property type="protein sequence ID" value="MCC2188425.1"/>
    <property type="molecule type" value="Genomic_DNA"/>
</dbReference>
<keyword evidence="2" id="KW-1185">Reference proteome</keyword>
<comment type="caution">
    <text evidence="1">The sequence shown here is derived from an EMBL/GenBank/DDBJ whole genome shotgun (WGS) entry which is preliminary data.</text>
</comment>
<name>A0AAE3DQC5_9FIRM</name>
<organism evidence="1 2">
    <name type="scientific">Fusicatenibacter faecihominis</name>
    <dbReference type="NCBI Taxonomy" id="2881276"/>
    <lineage>
        <taxon>Bacteria</taxon>
        <taxon>Bacillati</taxon>
        <taxon>Bacillota</taxon>
        <taxon>Clostridia</taxon>
        <taxon>Lachnospirales</taxon>
        <taxon>Lachnospiraceae</taxon>
        <taxon>Fusicatenibacter</taxon>
    </lineage>
</organism>
<sequence length="64" mass="7476">MKKRIKKHFDFDARHERTPGQAAGFRPAHRKTEIIRFQKTGIKITAVSFDKQLTAVFLCFHCTD</sequence>
<gene>
    <name evidence="1" type="ORF">LKD71_01075</name>
</gene>
<evidence type="ECO:0000313" key="1">
    <source>
        <dbReference type="EMBL" id="MCC2188425.1"/>
    </source>
</evidence>
<reference evidence="1 2" key="1">
    <citation type="submission" date="2021-10" db="EMBL/GenBank/DDBJ databases">
        <title>Anaerobic single-cell dispensing facilitates the cultivation of human gut bacteria.</title>
        <authorList>
            <person name="Afrizal A."/>
        </authorList>
    </citation>
    <scope>NUCLEOTIDE SEQUENCE [LARGE SCALE GENOMIC DNA]</scope>
    <source>
        <strain evidence="1 2">CLA-AA-H277</strain>
    </source>
</reference>
<proteinExistence type="predicted"/>
<dbReference type="Proteomes" id="UP001197875">
    <property type="component" value="Unassembled WGS sequence"/>
</dbReference>
<dbReference type="AlphaFoldDB" id="A0AAE3DQC5"/>
<accession>A0AAE3DQC5</accession>
<protein>
    <submittedName>
        <fullName evidence="1">Uncharacterized protein</fullName>
    </submittedName>
</protein>